<feature type="transmembrane region" description="Helical" evidence="1">
    <location>
        <begin position="110"/>
        <end position="132"/>
    </location>
</feature>
<feature type="transmembrane region" description="Helical" evidence="1">
    <location>
        <begin position="28"/>
        <end position="49"/>
    </location>
</feature>
<accession>A0A4R8IH33</accession>
<protein>
    <submittedName>
        <fullName evidence="2">Uncharacterized protein</fullName>
    </submittedName>
</protein>
<keyword evidence="1" id="KW-1133">Transmembrane helix</keyword>
<reference evidence="2 3" key="1">
    <citation type="submission" date="2019-03" db="EMBL/GenBank/DDBJ databases">
        <title>Genomic Encyclopedia of Type Strains, Phase III (KMG-III): the genomes of soil and plant-associated and newly described type strains.</title>
        <authorList>
            <person name="Whitman W."/>
        </authorList>
    </citation>
    <scope>NUCLEOTIDE SEQUENCE [LARGE SCALE GENOMIC DNA]</scope>
    <source>
        <strain evidence="2 3">CGMCC 1.12802</strain>
    </source>
</reference>
<organism evidence="2 3">
    <name type="scientific">Epilithonimonas xixisoli</name>
    <dbReference type="NCBI Taxonomy" id="1476462"/>
    <lineage>
        <taxon>Bacteria</taxon>
        <taxon>Pseudomonadati</taxon>
        <taxon>Bacteroidota</taxon>
        <taxon>Flavobacteriia</taxon>
        <taxon>Flavobacteriales</taxon>
        <taxon>Weeksellaceae</taxon>
        <taxon>Chryseobacterium group</taxon>
        <taxon>Epilithonimonas</taxon>
    </lineage>
</organism>
<proteinExistence type="predicted"/>
<evidence type="ECO:0000313" key="2">
    <source>
        <dbReference type="EMBL" id="TDX86145.1"/>
    </source>
</evidence>
<evidence type="ECO:0000313" key="3">
    <source>
        <dbReference type="Proteomes" id="UP000295313"/>
    </source>
</evidence>
<keyword evidence="1" id="KW-0472">Membrane</keyword>
<sequence>MILSFFGINFSANLLILNHFKIKIMMPLYSQIIYLFLIAIPISCVVWTVTQEEIFREPREYCQKVCGSAQSIVKRKFFYLFTCEYCFSHYISFIFLVITQYKLLYEDWRGYLLAFFALVWIANWNMSLFGYLRQNLKVEKIEAKLKDIDLKDVQSEKQ</sequence>
<gene>
    <name evidence="2" type="ORF">B0I22_0253</name>
</gene>
<comment type="caution">
    <text evidence="2">The sequence shown here is derived from an EMBL/GenBank/DDBJ whole genome shotgun (WGS) entry which is preliminary data.</text>
</comment>
<evidence type="ECO:0000256" key="1">
    <source>
        <dbReference type="SAM" id="Phobius"/>
    </source>
</evidence>
<keyword evidence="1" id="KW-0812">Transmembrane</keyword>
<dbReference type="EMBL" id="SOEO01000001">
    <property type="protein sequence ID" value="TDX86145.1"/>
    <property type="molecule type" value="Genomic_DNA"/>
</dbReference>
<keyword evidence="3" id="KW-1185">Reference proteome</keyword>
<dbReference type="AlphaFoldDB" id="A0A4R8IH33"/>
<feature type="transmembrane region" description="Helical" evidence="1">
    <location>
        <begin position="77"/>
        <end position="98"/>
    </location>
</feature>
<name>A0A4R8IH33_9FLAO</name>
<dbReference type="Proteomes" id="UP000295313">
    <property type="component" value="Unassembled WGS sequence"/>
</dbReference>